<protein>
    <submittedName>
        <fullName evidence="1">Uncharacterized protein</fullName>
    </submittedName>
</protein>
<accession>A0ABX7L6T6</accession>
<reference evidence="1 2" key="1">
    <citation type="submission" date="2021-02" db="EMBL/GenBank/DDBJ databases">
        <title>Paenibacillus tianjinensis sp. nov.</title>
        <authorList>
            <person name="Liu H."/>
        </authorList>
    </citation>
    <scope>NUCLEOTIDE SEQUENCE [LARGE SCALE GENOMIC DNA]</scope>
    <source>
        <strain evidence="1 2">TB2019</strain>
    </source>
</reference>
<name>A0ABX7L6T6_9BACL</name>
<organism evidence="1 2">
    <name type="scientific">Paenibacillus tianjinensis</name>
    <dbReference type="NCBI Taxonomy" id="2810347"/>
    <lineage>
        <taxon>Bacteria</taxon>
        <taxon>Bacillati</taxon>
        <taxon>Bacillota</taxon>
        <taxon>Bacilli</taxon>
        <taxon>Bacillales</taxon>
        <taxon>Paenibacillaceae</taxon>
        <taxon>Paenibacillus</taxon>
    </lineage>
</organism>
<evidence type="ECO:0000313" key="1">
    <source>
        <dbReference type="EMBL" id="QSF42679.1"/>
    </source>
</evidence>
<keyword evidence="2" id="KW-1185">Reference proteome</keyword>
<gene>
    <name evidence="1" type="ORF">JRJ22_15295</name>
</gene>
<dbReference type="EMBL" id="CP070969">
    <property type="protein sequence ID" value="QSF42679.1"/>
    <property type="molecule type" value="Genomic_DNA"/>
</dbReference>
<evidence type="ECO:0000313" key="2">
    <source>
        <dbReference type="Proteomes" id="UP000663452"/>
    </source>
</evidence>
<dbReference type="Proteomes" id="UP000663452">
    <property type="component" value="Chromosome"/>
</dbReference>
<proteinExistence type="predicted"/>
<dbReference type="RefSeq" id="WP_206100368.1">
    <property type="nucleotide sequence ID" value="NZ_CP070969.1"/>
</dbReference>
<sequence length="106" mass="12170">MPNEQGRFNRQEVLESGLPYFIPRTGRWNGTTYPFAVLLSKTRCKELGVPILADRHEKPSAFLYSANAGAGTNDTSHRYHALYDRTDAYEEIKDRLHKREIMGTPQ</sequence>